<dbReference type="GO" id="GO:0005524">
    <property type="term" value="F:ATP binding"/>
    <property type="evidence" value="ECO:0007669"/>
    <property type="project" value="UniProtKB-KW"/>
</dbReference>
<comment type="catalytic activity">
    <reaction evidence="1 5">
        <text>3'-dephospho-CoA + ATP = 2'-(5''-triphospho-alpha-D-ribosyl)-3'-dephospho-CoA + adenine</text>
        <dbReference type="Rhea" id="RHEA:15117"/>
        <dbReference type="ChEBI" id="CHEBI:16708"/>
        <dbReference type="ChEBI" id="CHEBI:30616"/>
        <dbReference type="ChEBI" id="CHEBI:57328"/>
        <dbReference type="ChEBI" id="CHEBI:61378"/>
        <dbReference type="EC" id="2.4.2.52"/>
    </reaction>
</comment>
<keyword evidence="6" id="KW-0328">Glycosyltransferase</keyword>
<evidence type="ECO:0000256" key="5">
    <source>
        <dbReference type="HAMAP-Rule" id="MF_01883"/>
    </source>
</evidence>
<comment type="caution">
    <text evidence="6">The sequence shown here is derived from an EMBL/GenBank/DDBJ whole genome shotgun (WGS) entry which is preliminary data.</text>
</comment>
<keyword evidence="4 5" id="KW-0067">ATP-binding</keyword>
<evidence type="ECO:0000256" key="4">
    <source>
        <dbReference type="ARBA" id="ARBA00022840"/>
    </source>
</evidence>
<evidence type="ECO:0000256" key="2">
    <source>
        <dbReference type="ARBA" id="ARBA00022679"/>
    </source>
</evidence>
<proteinExistence type="inferred from homology"/>
<reference evidence="6" key="2">
    <citation type="submission" date="2021-01" db="EMBL/GenBank/DDBJ databases">
        <authorList>
            <person name="Mieszkin S."/>
            <person name="Pouder E."/>
            <person name="Alain K."/>
        </authorList>
    </citation>
    <scope>NUCLEOTIDE SEQUENCE</scope>
    <source>
        <strain evidence="6">HW T2.11</strain>
    </source>
</reference>
<evidence type="ECO:0000313" key="7">
    <source>
        <dbReference type="Proteomes" id="UP000708298"/>
    </source>
</evidence>
<evidence type="ECO:0000313" key="6">
    <source>
        <dbReference type="EMBL" id="MCB8877125.1"/>
    </source>
</evidence>
<reference evidence="6" key="1">
    <citation type="journal article" date="2021" name="Microorganisms">
        <title>Acidisoma silvae sp. nov. and Acidisomacellulosilytica sp. nov., Two Acidophilic Bacteria Isolated from Decaying Wood, Hydrolyzing Cellulose and Producing Poly-3-hydroxybutyrate.</title>
        <authorList>
            <person name="Mieszkin S."/>
            <person name="Pouder E."/>
            <person name="Uroz S."/>
            <person name="Simon-Colin C."/>
            <person name="Alain K."/>
        </authorList>
    </citation>
    <scope>NUCLEOTIDE SEQUENCE</scope>
    <source>
        <strain evidence="6">HW T2.11</strain>
    </source>
</reference>
<sequence length="280" mass="29215">MSLTLAHPAFKTSSESLGAWASACLVAELETYPKPGLVSHRDQGAHHDMNAALLRLSARSLEPFFSHLAAAGAEDADLDQLRRIGIVAEQAMLRATGGVNTHRGAIFGLGLLCAAMGLRQAHSNITLRLGELVAFRWGMAIADAPANMASNGAIVARRFRVGGARAEAVAGFPSAYAIALPALRAGRRMAPENAEAERIQACMALIAQLDDTNLLHRGGATGLAFAQDAATGFLAAGGIAAPDWHRRAEAIHAAFVARNLSPGGTADLLAMALFLDPLEA</sequence>
<dbReference type="HAMAP" id="MF_01883">
    <property type="entry name" value="MdcB"/>
    <property type="match status" value="1"/>
</dbReference>
<evidence type="ECO:0000256" key="1">
    <source>
        <dbReference type="ARBA" id="ARBA00001210"/>
    </source>
</evidence>
<dbReference type="RefSeq" id="WP_227322779.1">
    <property type="nucleotide sequence ID" value="NZ_JAESVB010000010.1"/>
</dbReference>
<keyword evidence="2 5" id="KW-0808">Transferase</keyword>
<dbReference type="GO" id="GO:0046917">
    <property type="term" value="F:triphosphoribosyl-dephospho-CoA synthase activity"/>
    <property type="evidence" value="ECO:0007669"/>
    <property type="project" value="UniProtKB-UniRule"/>
</dbReference>
<comment type="similarity">
    <text evidence="5">Belongs to the CitG/MdcB family.</text>
</comment>
<evidence type="ECO:0000256" key="3">
    <source>
        <dbReference type="ARBA" id="ARBA00022741"/>
    </source>
</evidence>
<dbReference type="PANTHER" id="PTHR30201">
    <property type="entry name" value="TRIPHOSPHORIBOSYL-DEPHOSPHO-COA SYNTHASE"/>
    <property type="match status" value="1"/>
</dbReference>
<protein>
    <recommendedName>
        <fullName evidence="5">Probable 2-(5''-triphosphoribosyl)-3'-dephosphocoenzyme-A synthase</fullName>
        <shortName evidence="5">2-(5''-triphosphoribosyl)-3'-dephospho-CoA synthase</shortName>
        <ecNumber evidence="5">2.4.2.52</ecNumber>
    </recommendedName>
</protein>
<comment type="function">
    <text evidence="5">Involved in the formation of 2-(5''-phosphoribosyl)-3'-dephosphocoenzyme-A, the prosthetic group of the acyl-carrier protein of the malonate decarboxylase.</text>
</comment>
<dbReference type="AlphaFoldDB" id="A0A964E042"/>
<dbReference type="EC" id="2.4.2.52" evidence="5"/>
<dbReference type="Pfam" id="PF01874">
    <property type="entry name" value="CitG"/>
    <property type="match status" value="1"/>
</dbReference>
<keyword evidence="7" id="KW-1185">Reference proteome</keyword>
<name>A0A964E042_9PROT</name>
<dbReference type="Gene3D" id="1.10.4200.10">
    <property type="entry name" value="Triphosphoribosyl-dephospho-CoA protein"/>
    <property type="match status" value="2"/>
</dbReference>
<dbReference type="NCBIfam" id="TIGR03132">
    <property type="entry name" value="malonate_mdcB"/>
    <property type="match status" value="1"/>
</dbReference>
<dbReference type="Proteomes" id="UP000708298">
    <property type="component" value="Unassembled WGS sequence"/>
</dbReference>
<dbReference type="GO" id="GO:0016757">
    <property type="term" value="F:glycosyltransferase activity"/>
    <property type="evidence" value="ECO:0007669"/>
    <property type="project" value="UniProtKB-KW"/>
</dbReference>
<dbReference type="InterPro" id="IPR002736">
    <property type="entry name" value="CitG"/>
</dbReference>
<dbReference type="EMBL" id="JAESVB010000010">
    <property type="protein sequence ID" value="MCB8877125.1"/>
    <property type="molecule type" value="Genomic_DNA"/>
</dbReference>
<organism evidence="6 7">
    <name type="scientific">Acidisoma silvae</name>
    <dbReference type="NCBI Taxonomy" id="2802396"/>
    <lineage>
        <taxon>Bacteria</taxon>
        <taxon>Pseudomonadati</taxon>
        <taxon>Pseudomonadota</taxon>
        <taxon>Alphaproteobacteria</taxon>
        <taxon>Acetobacterales</taxon>
        <taxon>Acidocellaceae</taxon>
        <taxon>Acidisoma</taxon>
    </lineage>
</organism>
<accession>A0A964E042</accession>
<dbReference type="InterPro" id="IPR017555">
    <property type="entry name" value="TriPribosyl-deP-CoA_syn"/>
</dbReference>
<keyword evidence="3 5" id="KW-0547">Nucleotide-binding</keyword>
<gene>
    <name evidence="5 6" type="primary">mdcB</name>
    <name evidence="6" type="ORF">ASILVAE211_18160</name>
</gene>
<dbReference type="PANTHER" id="PTHR30201:SF2">
    <property type="entry name" value="2-(5''-TRIPHOSPHORIBOSYL)-3'-DEPHOSPHOCOENZYME-A SYNTHASE"/>
    <property type="match status" value="1"/>
</dbReference>
<dbReference type="GO" id="GO:0051191">
    <property type="term" value="P:prosthetic group biosynthetic process"/>
    <property type="evidence" value="ECO:0007669"/>
    <property type="project" value="TreeGrafter"/>
</dbReference>